<dbReference type="Proteomes" id="UP000095087">
    <property type="component" value="Unassembled WGS sequence"/>
</dbReference>
<dbReference type="InterPro" id="IPR027417">
    <property type="entry name" value="P-loop_NTPase"/>
</dbReference>
<dbReference type="OrthoDB" id="1550553at2"/>
<dbReference type="SUPFAM" id="SSF52540">
    <property type="entry name" value="P-loop containing nucleoside triphosphate hydrolases"/>
    <property type="match status" value="1"/>
</dbReference>
<dbReference type="InterPro" id="IPR059206">
    <property type="entry name" value="Sll1717-like"/>
</dbReference>
<dbReference type="NCBIfam" id="NF047389">
    <property type="entry name" value="ATPase_Sll1717"/>
    <property type="match status" value="1"/>
</dbReference>
<name>A0A1E2RZD9_9HYPH</name>
<dbReference type="RefSeq" id="WP_069094924.1">
    <property type="nucleotide sequence ID" value="NZ_MASI01000003.1"/>
</dbReference>
<proteinExistence type="predicted"/>
<protein>
    <recommendedName>
        <fullName evidence="3">ATP-binding protein</fullName>
    </recommendedName>
</protein>
<organism evidence="1 2">
    <name type="scientific">Methyloligella halotolerans</name>
    <dbReference type="NCBI Taxonomy" id="1177755"/>
    <lineage>
        <taxon>Bacteria</taxon>
        <taxon>Pseudomonadati</taxon>
        <taxon>Pseudomonadota</taxon>
        <taxon>Alphaproteobacteria</taxon>
        <taxon>Hyphomicrobiales</taxon>
        <taxon>Hyphomicrobiaceae</taxon>
        <taxon>Methyloligella</taxon>
    </lineage>
</organism>
<comment type="caution">
    <text evidence="1">The sequence shown here is derived from an EMBL/GenBank/DDBJ whole genome shotgun (WGS) entry which is preliminary data.</text>
</comment>
<dbReference type="EMBL" id="MASI01000003">
    <property type="protein sequence ID" value="ODA67593.1"/>
    <property type="molecule type" value="Genomic_DNA"/>
</dbReference>
<evidence type="ECO:0000313" key="1">
    <source>
        <dbReference type="EMBL" id="ODA67593.1"/>
    </source>
</evidence>
<evidence type="ECO:0008006" key="3">
    <source>
        <dbReference type="Google" id="ProtNLM"/>
    </source>
</evidence>
<sequence>MPNFDDVTIEQLFGAEDAENETPERFKAYFFYNKAYESVIAPLPIRILVGHKGVGKSALLRHAYLADQEQGRLAVWIQPNDLVPRISGVQSKEFNELIEEWKLGLVEAVADTILKDHLDSHLTTEDSGVLKKGARVIVDVIQSHLGKIAKEQLSTAKTNIVERFIQNGNVHVYVDDIDRGWAASKDNIQSISALLNAIRDLAGSQSRMSFRIGLRTDVYFLVRTSDESTDKIERHVIWLDWTNHEILAVMAKRIVTYFGENTSQKDILAMTQKDISQEILSRVIVPRFEGEGHWSRRSIHNVLLSLIRKRPRDLVKLMHAAARNAYKSGNKIISSSNLEQAFVGYSNDRLQDIVNEFRSELPNIEALLLNMRATKKQRRTAESFLFTTDQLTTKLKEVIGHTTLIFSGGRRVSAQSLIQFMYKIDFITARRESPDGRIDRQYFDQSRFLANEFVDFGYDWEIHPAYRWALSPQNIQEVIDSLGK</sequence>
<accession>A0A1E2RZD9</accession>
<dbReference type="PATRIC" id="fig|1177755.3.peg.1634"/>
<reference evidence="1 2" key="1">
    <citation type="submission" date="2016-07" db="EMBL/GenBank/DDBJ databases">
        <title>Draft genome sequence of Methyloligella halotolerans C2T (VKM B-2706T=CCUG 61687T=DSM 25045T), a halotolerant polyhydroxybutyrate accumulating methylotroph.</title>
        <authorList>
            <person name="Vasilenko O.V."/>
            <person name="Doronina N.V."/>
            <person name="Poroshina M.N."/>
            <person name="Tarlachkov S.V."/>
            <person name="Trotsenko Y.A."/>
        </authorList>
    </citation>
    <scope>NUCLEOTIDE SEQUENCE [LARGE SCALE GENOMIC DNA]</scope>
    <source>
        <strain evidence="1 2">VKM B-2706</strain>
    </source>
</reference>
<keyword evidence="2" id="KW-1185">Reference proteome</keyword>
<dbReference type="STRING" id="1177755.A7A08_01627"/>
<gene>
    <name evidence="1" type="ORF">A7A08_01627</name>
</gene>
<evidence type="ECO:0000313" key="2">
    <source>
        <dbReference type="Proteomes" id="UP000095087"/>
    </source>
</evidence>
<dbReference type="AlphaFoldDB" id="A0A1E2RZD9"/>